<reference evidence="1" key="2">
    <citation type="journal article" date="2020" name="Nat. Commun.">
        <title>Large-scale genome sequencing of mycorrhizal fungi provides insights into the early evolution of symbiotic traits.</title>
        <authorList>
            <person name="Miyauchi S."/>
            <person name="Kiss E."/>
            <person name="Kuo A."/>
            <person name="Drula E."/>
            <person name="Kohler A."/>
            <person name="Sanchez-Garcia M."/>
            <person name="Morin E."/>
            <person name="Andreopoulos B."/>
            <person name="Barry K.W."/>
            <person name="Bonito G."/>
            <person name="Buee M."/>
            <person name="Carver A."/>
            <person name="Chen C."/>
            <person name="Cichocki N."/>
            <person name="Clum A."/>
            <person name="Culley D."/>
            <person name="Crous P.W."/>
            <person name="Fauchery L."/>
            <person name="Girlanda M."/>
            <person name="Hayes R.D."/>
            <person name="Keri Z."/>
            <person name="LaButti K."/>
            <person name="Lipzen A."/>
            <person name="Lombard V."/>
            <person name="Magnuson J."/>
            <person name="Maillard F."/>
            <person name="Murat C."/>
            <person name="Nolan M."/>
            <person name="Ohm R.A."/>
            <person name="Pangilinan J."/>
            <person name="Pereira M.F."/>
            <person name="Perotto S."/>
            <person name="Peter M."/>
            <person name="Pfister S."/>
            <person name="Riley R."/>
            <person name="Sitrit Y."/>
            <person name="Stielow J.B."/>
            <person name="Szollosi G."/>
            <person name="Zifcakova L."/>
            <person name="Stursova M."/>
            <person name="Spatafora J.W."/>
            <person name="Tedersoo L."/>
            <person name="Vaario L.M."/>
            <person name="Yamada A."/>
            <person name="Yan M."/>
            <person name="Wang P."/>
            <person name="Xu J."/>
            <person name="Bruns T."/>
            <person name="Baldrian P."/>
            <person name="Vilgalys R."/>
            <person name="Dunand C."/>
            <person name="Henrissat B."/>
            <person name="Grigoriev I.V."/>
            <person name="Hibbett D."/>
            <person name="Nagy L.G."/>
            <person name="Martin F.M."/>
        </authorList>
    </citation>
    <scope>NUCLEOTIDE SEQUENCE</scope>
    <source>
        <strain evidence="1">P2</strain>
    </source>
</reference>
<evidence type="ECO:0000313" key="1">
    <source>
        <dbReference type="EMBL" id="KAF9649445.1"/>
    </source>
</evidence>
<accession>A0ACB6ZI11</accession>
<gene>
    <name evidence="1" type="ORF">BDM02DRAFT_3260407</name>
</gene>
<evidence type="ECO:0000313" key="2">
    <source>
        <dbReference type="Proteomes" id="UP000886501"/>
    </source>
</evidence>
<dbReference type="Proteomes" id="UP000886501">
    <property type="component" value="Unassembled WGS sequence"/>
</dbReference>
<keyword evidence="2" id="KW-1185">Reference proteome</keyword>
<name>A0ACB6ZI11_THEGA</name>
<organism evidence="1 2">
    <name type="scientific">Thelephora ganbajun</name>
    <name type="common">Ganba fungus</name>
    <dbReference type="NCBI Taxonomy" id="370292"/>
    <lineage>
        <taxon>Eukaryota</taxon>
        <taxon>Fungi</taxon>
        <taxon>Dikarya</taxon>
        <taxon>Basidiomycota</taxon>
        <taxon>Agaricomycotina</taxon>
        <taxon>Agaricomycetes</taxon>
        <taxon>Thelephorales</taxon>
        <taxon>Thelephoraceae</taxon>
        <taxon>Thelephora</taxon>
    </lineage>
</organism>
<protein>
    <submittedName>
        <fullName evidence="1">Uncharacterized protein</fullName>
    </submittedName>
</protein>
<proteinExistence type="predicted"/>
<comment type="caution">
    <text evidence="1">The sequence shown here is derived from an EMBL/GenBank/DDBJ whole genome shotgun (WGS) entry which is preliminary data.</text>
</comment>
<reference evidence="1" key="1">
    <citation type="submission" date="2019-10" db="EMBL/GenBank/DDBJ databases">
        <authorList>
            <consortium name="DOE Joint Genome Institute"/>
            <person name="Kuo A."/>
            <person name="Miyauchi S."/>
            <person name="Kiss E."/>
            <person name="Drula E."/>
            <person name="Kohler A."/>
            <person name="Sanchez-Garcia M."/>
            <person name="Andreopoulos B."/>
            <person name="Barry K.W."/>
            <person name="Bonito G."/>
            <person name="Buee M."/>
            <person name="Carver A."/>
            <person name="Chen C."/>
            <person name="Cichocki N."/>
            <person name="Clum A."/>
            <person name="Culley D."/>
            <person name="Crous P.W."/>
            <person name="Fauchery L."/>
            <person name="Girlanda M."/>
            <person name="Hayes R."/>
            <person name="Keri Z."/>
            <person name="Labutti K."/>
            <person name="Lipzen A."/>
            <person name="Lombard V."/>
            <person name="Magnuson J."/>
            <person name="Maillard F."/>
            <person name="Morin E."/>
            <person name="Murat C."/>
            <person name="Nolan M."/>
            <person name="Ohm R."/>
            <person name="Pangilinan J."/>
            <person name="Pereira M."/>
            <person name="Perotto S."/>
            <person name="Peter M."/>
            <person name="Riley R."/>
            <person name="Sitrit Y."/>
            <person name="Stielow B."/>
            <person name="Szollosi G."/>
            <person name="Zifcakova L."/>
            <person name="Stursova M."/>
            <person name="Spatafora J.W."/>
            <person name="Tedersoo L."/>
            <person name="Vaario L.-M."/>
            <person name="Yamada A."/>
            <person name="Yan M."/>
            <person name="Wang P."/>
            <person name="Xu J."/>
            <person name="Bruns T."/>
            <person name="Baldrian P."/>
            <person name="Vilgalys R."/>
            <person name="Henrissat B."/>
            <person name="Grigoriev I.V."/>
            <person name="Hibbett D."/>
            <person name="Nagy L.G."/>
            <person name="Martin F.M."/>
        </authorList>
    </citation>
    <scope>NUCLEOTIDE SEQUENCE</scope>
    <source>
        <strain evidence="1">P2</strain>
    </source>
</reference>
<dbReference type="EMBL" id="MU117998">
    <property type="protein sequence ID" value="KAF9649445.1"/>
    <property type="molecule type" value="Genomic_DNA"/>
</dbReference>
<sequence>MVSVLCITLENKPERRGKIQATTLQEIRGKPPIKRNRAVTQVPTSDMGPGKTDDDIDTSVAHEKISREAEQISQTQCVICTPRKPSHKSLIRHEEQREHNPLLSAIVQSFVVCPNVLKEGVWYFLVDVRSGTEILDDVGNKWDAHSENHASVKEFKEKSSRSGEREIAMAFGVEYDPYTLLEIVGNCHWHRPPNSYFQGYSPAMRSASSPCRVKPEPSAKEDMQGEDVYVGQRDKVLLAIGSTKSLLSDLRSFNNEHWVFRYPLFGQQPQASEVRRPTSRRSLSIADDSSFRTDVVVSPARGGLVPSITLPDVLEKEDITVDETLESPLSSSEPLDFNVFRLDLKLGTHSSSPTTLVMQLEKSSIAKLIDDRIGTSLSHMDKLRARIEDTSSKVLVTGDLNAGKSTFVNAILGRPAMPVDQQPCTTAFCEVHDAAEIGGIEEVHVVKEGVTYDLSDESTFTRASLSGLDEIVSENENDQRILKVYLSDPRSPAPSFLHNGVVDISLIDAPGLNRDSVKTTAVFARQEEIDVVVFVVSAENHFTLSAQEFLKTASNEKAYLFIVVNKFEGIRDKKKCRRLILEQVKALSPRTYEDAEDLVHFVDSASTTSPPSEDESFKNLESALRTFVLTKRAKSKLQPASTYLTRLLSDVNLLVSANAIVAQSEATKAGEDLKKSRPLLEKITKGREAADEALEAVEEEGTRTAKANANAKLVEALENVARGTPSVKLPTYPGLLGIWEWTGEVRRAMLSSLDLAVKLSEDDARVITSGGVHRIEQIGKEHLPENVAKSRRVFVPEAMFSARSSKYARRKSPNNVITGVGIGLSQRPDLLNTTFLDIYDFHHQFAVVFSDEKDLDAISSPTALGVASVGFGALTMIGGQALGVRGLIEGIVRVTDLLSNENTRKWVAPIVGAVTIGMTWYVILELPSTVPRTIGRRIKKSLKDAAASGESEDWVEVNAERIGRETRKVLRLASWDLKQRIVTTIDERAKEVKTAEEVERKSKKAVDWFGQAKERTGRVLEQHIHLPPQLTTGSDSPSAFSPFLRPPSWSTDDQ</sequence>